<dbReference type="GO" id="GO:0005839">
    <property type="term" value="C:proteasome core complex"/>
    <property type="evidence" value="ECO:0007669"/>
    <property type="project" value="InterPro"/>
</dbReference>
<dbReference type="SUPFAM" id="SSF56235">
    <property type="entry name" value="N-terminal nucleophile aminohydrolases (Ntn hydrolases)"/>
    <property type="match status" value="1"/>
</dbReference>
<keyword evidence="1" id="KW-0647">Proteasome</keyword>
<dbReference type="Proteomes" id="UP001161247">
    <property type="component" value="Chromosome 5"/>
</dbReference>
<proteinExistence type="predicted"/>
<dbReference type="PANTHER" id="PTHR11599">
    <property type="entry name" value="PROTEASOME SUBUNIT ALPHA/BETA"/>
    <property type="match status" value="1"/>
</dbReference>
<dbReference type="EMBL" id="OX459122">
    <property type="protein sequence ID" value="CAI9107235.1"/>
    <property type="molecule type" value="Genomic_DNA"/>
</dbReference>
<dbReference type="Gene3D" id="3.60.20.10">
    <property type="entry name" value="Glutamine Phosphoribosylpyrophosphate, subunit 1, domain 1"/>
    <property type="match status" value="1"/>
</dbReference>
<dbReference type="InterPro" id="IPR050115">
    <property type="entry name" value="Proteasome_alpha"/>
</dbReference>
<organism evidence="2 3">
    <name type="scientific">Oldenlandia corymbosa var. corymbosa</name>
    <dbReference type="NCBI Taxonomy" id="529605"/>
    <lineage>
        <taxon>Eukaryota</taxon>
        <taxon>Viridiplantae</taxon>
        <taxon>Streptophyta</taxon>
        <taxon>Embryophyta</taxon>
        <taxon>Tracheophyta</taxon>
        <taxon>Spermatophyta</taxon>
        <taxon>Magnoliopsida</taxon>
        <taxon>eudicotyledons</taxon>
        <taxon>Gunneridae</taxon>
        <taxon>Pentapetalae</taxon>
        <taxon>asterids</taxon>
        <taxon>lamiids</taxon>
        <taxon>Gentianales</taxon>
        <taxon>Rubiaceae</taxon>
        <taxon>Rubioideae</taxon>
        <taxon>Spermacoceae</taxon>
        <taxon>Hedyotis-Oldenlandia complex</taxon>
        <taxon>Oldenlandia</taxon>
    </lineage>
</organism>
<evidence type="ECO:0000313" key="3">
    <source>
        <dbReference type="Proteomes" id="UP001161247"/>
    </source>
</evidence>
<dbReference type="InterPro" id="IPR001353">
    <property type="entry name" value="Proteasome_sua/b"/>
</dbReference>
<dbReference type="Pfam" id="PF00227">
    <property type="entry name" value="Proteasome"/>
    <property type="match status" value="1"/>
</dbReference>
<sequence length="277" mass="30210">MILFVLLVMKLENNGFEEHPFTDLSGPCLCTLITPDTVESCDGYYYEFENGTTAIGFILNKEGVMVAVDHSSIPSGSFPQNVIVFHSHLLTTFSGGSKDSLERLPVYLQKKCHEYELKEGKKASAAEASKWLADFLSLHPDSDDRLSLGVLIAGWDNELGPALYKVNGKGKLRQSPYLGAGCGSSGSGGLSYRVLGNLSLADATEVAKKALCLGVCYVPESEGCVSVFHVGCAGVTQVVFGDDIGEWQNHFFSKVPWQRKVLEDCMNMAKKNLRPRN</sequence>
<name>A0AAV1DJQ0_OLDCO</name>
<evidence type="ECO:0000256" key="1">
    <source>
        <dbReference type="ARBA" id="ARBA00022942"/>
    </source>
</evidence>
<dbReference type="InterPro" id="IPR029055">
    <property type="entry name" value="Ntn_hydrolases_N"/>
</dbReference>
<accession>A0AAV1DJQ0</accession>
<protein>
    <submittedName>
        <fullName evidence="2">OLC1v1006551C1</fullName>
    </submittedName>
</protein>
<keyword evidence="3" id="KW-1185">Reference proteome</keyword>
<dbReference type="GO" id="GO:0051603">
    <property type="term" value="P:proteolysis involved in protein catabolic process"/>
    <property type="evidence" value="ECO:0007669"/>
    <property type="project" value="InterPro"/>
</dbReference>
<dbReference type="AlphaFoldDB" id="A0AAV1DJQ0"/>
<evidence type="ECO:0000313" key="2">
    <source>
        <dbReference type="EMBL" id="CAI9107235.1"/>
    </source>
</evidence>
<reference evidence="2" key="1">
    <citation type="submission" date="2023-03" db="EMBL/GenBank/DDBJ databases">
        <authorList>
            <person name="Julca I."/>
        </authorList>
    </citation>
    <scope>NUCLEOTIDE SEQUENCE</scope>
</reference>
<gene>
    <name evidence="2" type="ORF">OLC1_LOCUS15596</name>
</gene>